<gene>
    <name evidence="2" type="ORF">CDAR_620421</name>
</gene>
<evidence type="ECO:0000313" key="3">
    <source>
        <dbReference type="Proteomes" id="UP001054837"/>
    </source>
</evidence>
<comment type="caution">
    <text evidence="2">The sequence shown here is derived from an EMBL/GenBank/DDBJ whole genome shotgun (WGS) entry which is preliminary data.</text>
</comment>
<organism evidence="2 3">
    <name type="scientific">Caerostris darwini</name>
    <dbReference type="NCBI Taxonomy" id="1538125"/>
    <lineage>
        <taxon>Eukaryota</taxon>
        <taxon>Metazoa</taxon>
        <taxon>Ecdysozoa</taxon>
        <taxon>Arthropoda</taxon>
        <taxon>Chelicerata</taxon>
        <taxon>Arachnida</taxon>
        <taxon>Araneae</taxon>
        <taxon>Araneomorphae</taxon>
        <taxon>Entelegynae</taxon>
        <taxon>Araneoidea</taxon>
        <taxon>Araneidae</taxon>
        <taxon>Caerostris</taxon>
    </lineage>
</organism>
<accession>A0AAV4SBZ3</accession>
<dbReference type="AlphaFoldDB" id="A0AAV4SBZ3"/>
<feature type="region of interest" description="Disordered" evidence="1">
    <location>
        <begin position="21"/>
        <end position="46"/>
    </location>
</feature>
<evidence type="ECO:0000313" key="2">
    <source>
        <dbReference type="EMBL" id="GIY30176.1"/>
    </source>
</evidence>
<dbReference type="Proteomes" id="UP001054837">
    <property type="component" value="Unassembled WGS sequence"/>
</dbReference>
<dbReference type="EMBL" id="BPLQ01007446">
    <property type="protein sequence ID" value="GIY30176.1"/>
    <property type="molecule type" value="Genomic_DNA"/>
</dbReference>
<name>A0AAV4SBZ3_9ARAC</name>
<reference evidence="2 3" key="1">
    <citation type="submission" date="2021-06" db="EMBL/GenBank/DDBJ databases">
        <title>Caerostris darwini draft genome.</title>
        <authorList>
            <person name="Kono N."/>
            <person name="Arakawa K."/>
        </authorList>
    </citation>
    <scope>NUCLEOTIDE SEQUENCE [LARGE SCALE GENOMIC DNA]</scope>
</reference>
<sequence length="99" mass="11349">MVEIVGFGRGKEWEVKTRVGIQRGQQGDGEPQPVRHHVASEQERSQERWQQVGEDMFDWVSIDGSDGYGRSPLVVAFVDVLVQKGMMQKPVENILYQYQ</sequence>
<protein>
    <submittedName>
        <fullName evidence="2">Uncharacterized protein</fullName>
    </submittedName>
</protein>
<proteinExistence type="predicted"/>
<evidence type="ECO:0000256" key="1">
    <source>
        <dbReference type="SAM" id="MobiDB-lite"/>
    </source>
</evidence>
<keyword evidence="3" id="KW-1185">Reference proteome</keyword>